<keyword evidence="2" id="KW-1185">Reference proteome</keyword>
<proteinExistence type="predicted"/>
<accession>A0AAD7EPC4</accession>
<organism evidence="1 2">
    <name type="scientific">Mycena albidolilacea</name>
    <dbReference type="NCBI Taxonomy" id="1033008"/>
    <lineage>
        <taxon>Eukaryota</taxon>
        <taxon>Fungi</taxon>
        <taxon>Dikarya</taxon>
        <taxon>Basidiomycota</taxon>
        <taxon>Agaricomycotina</taxon>
        <taxon>Agaricomycetes</taxon>
        <taxon>Agaricomycetidae</taxon>
        <taxon>Agaricales</taxon>
        <taxon>Marasmiineae</taxon>
        <taxon>Mycenaceae</taxon>
        <taxon>Mycena</taxon>
    </lineage>
</organism>
<dbReference type="Proteomes" id="UP001218218">
    <property type="component" value="Unassembled WGS sequence"/>
</dbReference>
<evidence type="ECO:0000313" key="1">
    <source>
        <dbReference type="EMBL" id="KAJ7346047.1"/>
    </source>
</evidence>
<protein>
    <submittedName>
        <fullName evidence="1">Uncharacterized protein</fullName>
    </submittedName>
</protein>
<reference evidence="1" key="1">
    <citation type="submission" date="2023-03" db="EMBL/GenBank/DDBJ databases">
        <title>Massive genome expansion in bonnet fungi (Mycena s.s.) driven by repeated elements and novel gene families across ecological guilds.</title>
        <authorList>
            <consortium name="Lawrence Berkeley National Laboratory"/>
            <person name="Harder C.B."/>
            <person name="Miyauchi S."/>
            <person name="Viragh M."/>
            <person name="Kuo A."/>
            <person name="Thoen E."/>
            <person name="Andreopoulos B."/>
            <person name="Lu D."/>
            <person name="Skrede I."/>
            <person name="Drula E."/>
            <person name="Henrissat B."/>
            <person name="Morin E."/>
            <person name="Kohler A."/>
            <person name="Barry K."/>
            <person name="LaButti K."/>
            <person name="Morin E."/>
            <person name="Salamov A."/>
            <person name="Lipzen A."/>
            <person name="Mereny Z."/>
            <person name="Hegedus B."/>
            <person name="Baldrian P."/>
            <person name="Stursova M."/>
            <person name="Weitz H."/>
            <person name="Taylor A."/>
            <person name="Grigoriev I.V."/>
            <person name="Nagy L.G."/>
            <person name="Martin F."/>
            <person name="Kauserud H."/>
        </authorList>
    </citation>
    <scope>NUCLEOTIDE SEQUENCE</scope>
    <source>
        <strain evidence="1">CBHHK002</strain>
    </source>
</reference>
<dbReference type="AlphaFoldDB" id="A0AAD7EPC4"/>
<gene>
    <name evidence="1" type="ORF">DFH08DRAFT_809884</name>
</gene>
<evidence type="ECO:0000313" key="2">
    <source>
        <dbReference type="Proteomes" id="UP001218218"/>
    </source>
</evidence>
<dbReference type="EMBL" id="JARIHO010000021">
    <property type="protein sequence ID" value="KAJ7346047.1"/>
    <property type="molecule type" value="Genomic_DNA"/>
</dbReference>
<sequence>MSADQLEAQKLGQPRTQVTMGNNQVVELQDEYSSNIQSKIFYNVGPDLLMAEANECRRVWVVAFCTDPPLPQPAIGGELAKVVLDPHIPRNLVHSIHKADQGQVLQ</sequence>
<name>A0AAD7EPC4_9AGAR</name>
<comment type="caution">
    <text evidence="1">The sequence shown here is derived from an EMBL/GenBank/DDBJ whole genome shotgun (WGS) entry which is preliminary data.</text>
</comment>